<protein>
    <submittedName>
        <fullName evidence="6">LysR family transcriptional regulator</fullName>
    </submittedName>
</protein>
<accession>A0A7H0LFY6</accession>
<dbReference type="PANTHER" id="PTHR30419">
    <property type="entry name" value="HTH-TYPE TRANSCRIPTIONAL REGULATOR YBHD"/>
    <property type="match status" value="1"/>
</dbReference>
<dbReference type="GO" id="GO:0005829">
    <property type="term" value="C:cytosol"/>
    <property type="evidence" value="ECO:0007669"/>
    <property type="project" value="TreeGrafter"/>
</dbReference>
<keyword evidence="3" id="KW-0238">DNA-binding</keyword>
<dbReference type="FunFam" id="1.10.10.10:FF:000001">
    <property type="entry name" value="LysR family transcriptional regulator"/>
    <property type="match status" value="1"/>
</dbReference>
<reference evidence="6 7" key="1">
    <citation type="submission" date="2020-09" db="EMBL/GenBank/DDBJ databases">
        <title>Sphingomonas sp., a new species isolated from pork steak.</title>
        <authorList>
            <person name="Heidler von Heilborn D."/>
        </authorList>
    </citation>
    <scope>NUCLEOTIDE SEQUENCE [LARGE SCALE GENOMIC DNA]</scope>
    <source>
        <strain evidence="7">S8-3T</strain>
    </source>
</reference>
<keyword evidence="4" id="KW-0804">Transcription</keyword>
<dbReference type="GO" id="GO:0003700">
    <property type="term" value="F:DNA-binding transcription factor activity"/>
    <property type="evidence" value="ECO:0007669"/>
    <property type="project" value="InterPro"/>
</dbReference>
<dbReference type="RefSeq" id="WP_187760917.1">
    <property type="nucleotide sequence ID" value="NZ_CP061038.1"/>
</dbReference>
<dbReference type="GO" id="GO:0003677">
    <property type="term" value="F:DNA binding"/>
    <property type="evidence" value="ECO:0007669"/>
    <property type="project" value="UniProtKB-KW"/>
</dbReference>
<dbReference type="Pfam" id="PF00126">
    <property type="entry name" value="HTH_1"/>
    <property type="match status" value="1"/>
</dbReference>
<dbReference type="PANTHER" id="PTHR30419:SF31">
    <property type="entry name" value="BLR3139 PROTEIN"/>
    <property type="match status" value="1"/>
</dbReference>
<dbReference type="PROSITE" id="PS50931">
    <property type="entry name" value="HTH_LYSR"/>
    <property type="match status" value="1"/>
</dbReference>
<dbReference type="PRINTS" id="PR00039">
    <property type="entry name" value="HTHLYSR"/>
</dbReference>
<dbReference type="InterPro" id="IPR050950">
    <property type="entry name" value="HTH-type_LysR_regulators"/>
</dbReference>
<name>A0A7H0LFY6_9SPHN</name>
<dbReference type="CDD" id="cd05466">
    <property type="entry name" value="PBP2_LTTR_substrate"/>
    <property type="match status" value="1"/>
</dbReference>
<dbReference type="Gene3D" id="3.40.190.290">
    <property type="match status" value="1"/>
</dbReference>
<dbReference type="InterPro" id="IPR005119">
    <property type="entry name" value="LysR_subst-bd"/>
</dbReference>
<dbReference type="Pfam" id="PF03466">
    <property type="entry name" value="LysR_substrate"/>
    <property type="match status" value="1"/>
</dbReference>
<evidence type="ECO:0000256" key="1">
    <source>
        <dbReference type="ARBA" id="ARBA00009437"/>
    </source>
</evidence>
<evidence type="ECO:0000256" key="2">
    <source>
        <dbReference type="ARBA" id="ARBA00023015"/>
    </source>
</evidence>
<evidence type="ECO:0000259" key="5">
    <source>
        <dbReference type="PROSITE" id="PS50931"/>
    </source>
</evidence>
<evidence type="ECO:0000256" key="4">
    <source>
        <dbReference type="ARBA" id="ARBA00023163"/>
    </source>
</evidence>
<dbReference type="SUPFAM" id="SSF46785">
    <property type="entry name" value="Winged helix' DNA-binding domain"/>
    <property type="match status" value="1"/>
</dbReference>
<dbReference type="SUPFAM" id="SSF53850">
    <property type="entry name" value="Periplasmic binding protein-like II"/>
    <property type="match status" value="1"/>
</dbReference>
<dbReference type="KEGG" id="spap:H3Z74_17820"/>
<proteinExistence type="inferred from homology"/>
<keyword evidence="2" id="KW-0805">Transcription regulation</keyword>
<dbReference type="EMBL" id="CP061038">
    <property type="protein sequence ID" value="QNQ08589.1"/>
    <property type="molecule type" value="Genomic_DNA"/>
</dbReference>
<keyword evidence="7" id="KW-1185">Reference proteome</keyword>
<dbReference type="InterPro" id="IPR036390">
    <property type="entry name" value="WH_DNA-bd_sf"/>
</dbReference>
<dbReference type="InterPro" id="IPR036388">
    <property type="entry name" value="WH-like_DNA-bd_sf"/>
</dbReference>
<feature type="domain" description="HTH lysR-type" evidence="5">
    <location>
        <begin position="1"/>
        <end position="58"/>
    </location>
</feature>
<evidence type="ECO:0000256" key="3">
    <source>
        <dbReference type="ARBA" id="ARBA00023125"/>
    </source>
</evidence>
<dbReference type="Proteomes" id="UP000516148">
    <property type="component" value="Chromosome"/>
</dbReference>
<organism evidence="6 7">
    <name type="scientific">Sphingomonas alpina</name>
    <dbReference type="NCBI Taxonomy" id="653931"/>
    <lineage>
        <taxon>Bacteria</taxon>
        <taxon>Pseudomonadati</taxon>
        <taxon>Pseudomonadota</taxon>
        <taxon>Alphaproteobacteria</taxon>
        <taxon>Sphingomonadales</taxon>
        <taxon>Sphingomonadaceae</taxon>
        <taxon>Sphingomonas</taxon>
    </lineage>
</organism>
<evidence type="ECO:0000313" key="7">
    <source>
        <dbReference type="Proteomes" id="UP000516148"/>
    </source>
</evidence>
<dbReference type="InterPro" id="IPR000847">
    <property type="entry name" value="LysR_HTH_N"/>
</dbReference>
<gene>
    <name evidence="6" type="ORF">H3Z74_17820</name>
</gene>
<evidence type="ECO:0000313" key="6">
    <source>
        <dbReference type="EMBL" id="QNQ08589.1"/>
    </source>
</evidence>
<comment type="similarity">
    <text evidence="1">Belongs to the LysR transcriptional regulatory family.</text>
</comment>
<dbReference type="AlphaFoldDB" id="A0A7H0LFY6"/>
<sequence>MQLRLLEYFVALAREGHFARAAAACNVTQPTLSAGLAALEEQLGKRLVERDRRYIGLTDEGRAALPWAQQAIAMIDGLEQAAETARGPLHGALRLGAIPASMPMVGHFTRALRAANPELTVSVRSLTSREIEQALGAFELDAGLTYLDHEPPTQVIAVPLYAERAVFVARTGSGFDGHRTVEWPEVLAQPLCLLHEGMQNRRIFDAHLAARGFAVHPGATADSYVALLAMVEAGGFATVVPKGYTALIPTDSWARVLPFAEPFPASRVGLVVLDRRPSSQLAQAALAAANAIKLPRGYRDG</sequence>
<dbReference type="Gene3D" id="1.10.10.10">
    <property type="entry name" value="Winged helix-like DNA-binding domain superfamily/Winged helix DNA-binding domain"/>
    <property type="match status" value="1"/>
</dbReference>